<reference evidence="1 2" key="1">
    <citation type="submission" date="2018-03" db="EMBL/GenBank/DDBJ databases">
        <title>The draft genome of Sphingosinicella sp. GL-C-18.</title>
        <authorList>
            <person name="Liu L."/>
            <person name="Li L."/>
            <person name="Liang L."/>
            <person name="Zhang X."/>
            <person name="Wang T."/>
        </authorList>
    </citation>
    <scope>NUCLEOTIDE SEQUENCE [LARGE SCALE GENOMIC DNA]</scope>
    <source>
        <strain evidence="1 2">GL-C-18</strain>
    </source>
</reference>
<organism evidence="1 2">
    <name type="scientific">Allosphingosinicella deserti</name>
    <dbReference type="NCBI Taxonomy" id="2116704"/>
    <lineage>
        <taxon>Bacteria</taxon>
        <taxon>Pseudomonadati</taxon>
        <taxon>Pseudomonadota</taxon>
        <taxon>Alphaproteobacteria</taxon>
        <taxon>Sphingomonadales</taxon>
        <taxon>Sphingomonadaceae</taxon>
        <taxon>Allosphingosinicella</taxon>
    </lineage>
</organism>
<proteinExistence type="predicted"/>
<dbReference type="AlphaFoldDB" id="A0A2P7QEL4"/>
<dbReference type="RefSeq" id="WP_146151156.1">
    <property type="nucleotide sequence ID" value="NZ_PXYI01000014.1"/>
</dbReference>
<gene>
    <name evidence="1" type="ORF">C7I55_26385</name>
</gene>
<accession>A0A2P7QEL4</accession>
<keyword evidence="2" id="KW-1185">Reference proteome</keyword>
<protein>
    <submittedName>
        <fullName evidence="1">Uncharacterized protein</fullName>
    </submittedName>
</protein>
<name>A0A2P7QEL4_9SPHN</name>
<comment type="caution">
    <text evidence="1">The sequence shown here is derived from an EMBL/GenBank/DDBJ whole genome shotgun (WGS) entry which is preliminary data.</text>
</comment>
<dbReference type="Proteomes" id="UP000241167">
    <property type="component" value="Unassembled WGS sequence"/>
</dbReference>
<evidence type="ECO:0000313" key="1">
    <source>
        <dbReference type="EMBL" id="PSJ36375.1"/>
    </source>
</evidence>
<dbReference type="EMBL" id="PXYI01000014">
    <property type="protein sequence ID" value="PSJ36375.1"/>
    <property type="molecule type" value="Genomic_DNA"/>
</dbReference>
<sequence>MPIDQEATAAARRTEFTVRRPDAPSCASRHFEVSGEDADGLIHSFHTDCPQQAGDIAEILCEDLTDVRIIQRYPIA</sequence>
<evidence type="ECO:0000313" key="2">
    <source>
        <dbReference type="Proteomes" id="UP000241167"/>
    </source>
</evidence>